<evidence type="ECO:0000256" key="4">
    <source>
        <dbReference type="ARBA" id="ARBA00023163"/>
    </source>
</evidence>
<feature type="transmembrane region" description="Helical" evidence="7">
    <location>
        <begin position="225"/>
        <end position="248"/>
    </location>
</feature>
<dbReference type="PANTHER" id="PTHR46910:SF5">
    <property type="entry name" value="ZN(II)2CYS6 TRANSCRIPTION FACTOR (EUROFUNG)"/>
    <property type="match status" value="1"/>
</dbReference>
<keyword evidence="7" id="KW-0812">Transmembrane</keyword>
<dbReference type="GO" id="GO:0003677">
    <property type="term" value="F:DNA binding"/>
    <property type="evidence" value="ECO:0007669"/>
    <property type="project" value="UniProtKB-KW"/>
</dbReference>
<dbReference type="SMART" id="SM00066">
    <property type="entry name" value="GAL4"/>
    <property type="match status" value="1"/>
</dbReference>
<dbReference type="RefSeq" id="XP_040664673.1">
    <property type="nucleotide sequence ID" value="XM_040814038.1"/>
</dbReference>
<dbReference type="GO" id="GO:0008270">
    <property type="term" value="F:zinc ion binding"/>
    <property type="evidence" value="ECO:0007669"/>
    <property type="project" value="InterPro"/>
</dbReference>
<dbReference type="EMBL" id="KV878126">
    <property type="protein sequence ID" value="OJI98910.1"/>
    <property type="molecule type" value="Genomic_DNA"/>
</dbReference>
<dbReference type="InterPro" id="IPR007219">
    <property type="entry name" value="XnlR_reg_dom"/>
</dbReference>
<dbReference type="PROSITE" id="PS00463">
    <property type="entry name" value="ZN2_CY6_FUNGAL_1"/>
    <property type="match status" value="1"/>
</dbReference>
<dbReference type="STRING" id="1036611.A0A1L9PBK0"/>
<dbReference type="Gene3D" id="4.10.240.10">
    <property type="entry name" value="Zn(2)-C6 fungal-type DNA-binding domain"/>
    <property type="match status" value="1"/>
</dbReference>
<dbReference type="PANTHER" id="PTHR46910">
    <property type="entry name" value="TRANSCRIPTION FACTOR PDR1"/>
    <property type="match status" value="1"/>
</dbReference>
<dbReference type="Pfam" id="PF00172">
    <property type="entry name" value="Zn_clus"/>
    <property type="match status" value="1"/>
</dbReference>
<name>A0A1L9PBK0_ASPVE</name>
<feature type="transmembrane region" description="Helical" evidence="7">
    <location>
        <begin position="347"/>
        <end position="363"/>
    </location>
</feature>
<dbReference type="SUPFAM" id="SSF57701">
    <property type="entry name" value="Zn2/Cys6 DNA-binding domain"/>
    <property type="match status" value="1"/>
</dbReference>
<sequence length="660" mass="72617">MEENNNGTAKKPACDNCKDRKTKCDRGSPCSSCVAAELECRLTRRAPEKRQRVLISARYDEAIENVDRSLQDVSRSLQKLLHNNEWRQQPQNDSPAPFVSNHLLDTSGASEGYTGDSSFEAHVRRVADTIKTAALSLDLSMADADFSATHATQMLHTPDNKNAAPGSSAYPSLSQVLYPELDGRTLPPLDPVLRLLRLLHTEKQRFFIDVPVVSEQEFEELCQRVYFAVNHYSLSAWIIVNAGLYYLFLSLSPHHFSQIAVTGDDVQEMLRLLSANLDAAIQSIRLCQDPSFQWCQALSILTNYCLKCGRSAVAWSMISSASRMCIDLGFHQLPSDMGKDISRKRSIFWHIYVMNTGMAFTLGRTPSIPQYDIATTLPSLSHATPGVPFLYFGFVQFSLIVGEMHIQLFSAAAQQSSPQARADNAQSFAAKLAKVNNDVKRSLLATPVDAVFENASILVDIIMHCFVTIAYRLAPSNEPNSHPLQCNADCINAARQALATIVRGSQTLGQRDLLGWTRFLNFLFSLVPFASFVVLAGNTVASSSAEDLALLSATITAIEPIATSSLPGKKLYDACQSFYQFSQFAVARQAAFANQTLVSSHGPETPFPASLGPPQPSVPYEHIMAPQDWDAVMNELDLEIGVGAMASFVEPYIPFDVSLP</sequence>
<reference evidence="10" key="1">
    <citation type="journal article" date="2017" name="Genome Biol.">
        <title>Comparative genomics reveals high biological diversity and specific adaptations in the industrially and medically important fungal genus Aspergillus.</title>
        <authorList>
            <person name="de Vries R.P."/>
            <person name="Riley R."/>
            <person name="Wiebenga A."/>
            <person name="Aguilar-Osorio G."/>
            <person name="Amillis S."/>
            <person name="Uchima C.A."/>
            <person name="Anderluh G."/>
            <person name="Asadollahi M."/>
            <person name="Askin M."/>
            <person name="Barry K."/>
            <person name="Battaglia E."/>
            <person name="Bayram O."/>
            <person name="Benocci T."/>
            <person name="Braus-Stromeyer S.A."/>
            <person name="Caldana C."/>
            <person name="Canovas D."/>
            <person name="Cerqueira G.C."/>
            <person name="Chen F."/>
            <person name="Chen W."/>
            <person name="Choi C."/>
            <person name="Clum A."/>
            <person name="Dos Santos R.A."/>
            <person name="Damasio A.R."/>
            <person name="Diallinas G."/>
            <person name="Emri T."/>
            <person name="Fekete E."/>
            <person name="Flipphi M."/>
            <person name="Freyberg S."/>
            <person name="Gallo A."/>
            <person name="Gournas C."/>
            <person name="Habgood R."/>
            <person name="Hainaut M."/>
            <person name="Harispe M.L."/>
            <person name="Henrissat B."/>
            <person name="Hilden K.S."/>
            <person name="Hope R."/>
            <person name="Hossain A."/>
            <person name="Karabika E."/>
            <person name="Karaffa L."/>
            <person name="Karanyi Z."/>
            <person name="Krasevec N."/>
            <person name="Kuo A."/>
            <person name="Kusch H."/>
            <person name="LaButti K."/>
            <person name="Lagendijk E.L."/>
            <person name="Lapidus A."/>
            <person name="Levasseur A."/>
            <person name="Lindquist E."/>
            <person name="Lipzen A."/>
            <person name="Logrieco A.F."/>
            <person name="MacCabe A."/>
            <person name="Maekelae M.R."/>
            <person name="Malavazi I."/>
            <person name="Melin P."/>
            <person name="Meyer V."/>
            <person name="Mielnichuk N."/>
            <person name="Miskei M."/>
            <person name="Molnar A.P."/>
            <person name="Mule G."/>
            <person name="Ngan C.Y."/>
            <person name="Orejas M."/>
            <person name="Orosz E."/>
            <person name="Ouedraogo J.P."/>
            <person name="Overkamp K.M."/>
            <person name="Park H.-S."/>
            <person name="Perrone G."/>
            <person name="Piumi F."/>
            <person name="Punt P.J."/>
            <person name="Ram A.F."/>
            <person name="Ramon A."/>
            <person name="Rauscher S."/>
            <person name="Record E."/>
            <person name="Riano-Pachon D.M."/>
            <person name="Robert V."/>
            <person name="Roehrig J."/>
            <person name="Ruller R."/>
            <person name="Salamov A."/>
            <person name="Salih N.S."/>
            <person name="Samson R.A."/>
            <person name="Sandor E."/>
            <person name="Sanguinetti M."/>
            <person name="Schuetze T."/>
            <person name="Sepcic K."/>
            <person name="Shelest E."/>
            <person name="Sherlock G."/>
            <person name="Sophianopoulou V."/>
            <person name="Squina F.M."/>
            <person name="Sun H."/>
            <person name="Susca A."/>
            <person name="Todd R.B."/>
            <person name="Tsang A."/>
            <person name="Unkles S.E."/>
            <person name="van de Wiele N."/>
            <person name="van Rossen-Uffink D."/>
            <person name="Oliveira J.V."/>
            <person name="Vesth T.C."/>
            <person name="Visser J."/>
            <person name="Yu J.-H."/>
            <person name="Zhou M."/>
            <person name="Andersen M.R."/>
            <person name="Archer D.B."/>
            <person name="Baker S.E."/>
            <person name="Benoit I."/>
            <person name="Brakhage A.A."/>
            <person name="Braus G.H."/>
            <person name="Fischer R."/>
            <person name="Frisvad J.C."/>
            <person name="Goldman G.H."/>
            <person name="Houbraken J."/>
            <person name="Oakley B."/>
            <person name="Pocsi I."/>
            <person name="Scazzocchio C."/>
            <person name="Seiboth B."/>
            <person name="vanKuyk P.A."/>
            <person name="Wortman J."/>
            <person name="Dyer P.S."/>
            <person name="Grigoriev I.V."/>
        </authorList>
    </citation>
    <scope>NUCLEOTIDE SEQUENCE [LARGE SCALE GENOMIC DNA]</scope>
    <source>
        <strain evidence="10">CBS 583.65</strain>
    </source>
</reference>
<evidence type="ECO:0000256" key="5">
    <source>
        <dbReference type="ARBA" id="ARBA00023242"/>
    </source>
</evidence>
<keyword evidence="5" id="KW-0539">Nucleus</keyword>
<evidence type="ECO:0000313" key="9">
    <source>
        <dbReference type="EMBL" id="OJI98910.1"/>
    </source>
</evidence>
<keyword evidence="10" id="KW-1185">Reference proteome</keyword>
<dbReference type="Proteomes" id="UP000184073">
    <property type="component" value="Unassembled WGS sequence"/>
</dbReference>
<dbReference type="GO" id="GO:0006351">
    <property type="term" value="P:DNA-templated transcription"/>
    <property type="evidence" value="ECO:0007669"/>
    <property type="project" value="InterPro"/>
</dbReference>
<feature type="domain" description="Zn(2)-C6 fungal-type" evidence="8">
    <location>
        <begin position="13"/>
        <end position="42"/>
    </location>
</feature>
<evidence type="ECO:0000256" key="2">
    <source>
        <dbReference type="ARBA" id="ARBA00023015"/>
    </source>
</evidence>
<gene>
    <name evidence="9" type="ORF">ASPVEDRAFT_485905</name>
</gene>
<dbReference type="GO" id="GO:0000981">
    <property type="term" value="F:DNA-binding transcription factor activity, RNA polymerase II-specific"/>
    <property type="evidence" value="ECO:0007669"/>
    <property type="project" value="InterPro"/>
</dbReference>
<evidence type="ECO:0000313" key="10">
    <source>
        <dbReference type="Proteomes" id="UP000184073"/>
    </source>
</evidence>
<evidence type="ECO:0000256" key="6">
    <source>
        <dbReference type="SAM" id="MobiDB-lite"/>
    </source>
</evidence>
<protein>
    <recommendedName>
        <fullName evidence="8">Zn(2)-C6 fungal-type domain-containing protein</fullName>
    </recommendedName>
</protein>
<dbReference type="InterPro" id="IPR036864">
    <property type="entry name" value="Zn2-C6_fun-type_DNA-bd_sf"/>
</dbReference>
<dbReference type="Pfam" id="PF04082">
    <property type="entry name" value="Fungal_trans"/>
    <property type="match status" value="1"/>
</dbReference>
<accession>A0A1L9PBK0</accession>
<keyword evidence="2" id="KW-0805">Transcription regulation</keyword>
<dbReference type="AlphaFoldDB" id="A0A1L9PBK0"/>
<keyword evidence="7" id="KW-0472">Membrane</keyword>
<dbReference type="SMART" id="SM00906">
    <property type="entry name" value="Fungal_trans"/>
    <property type="match status" value="1"/>
</dbReference>
<dbReference type="GeneID" id="63729549"/>
<dbReference type="InterPro" id="IPR001138">
    <property type="entry name" value="Zn2Cys6_DnaBD"/>
</dbReference>
<evidence type="ECO:0000256" key="7">
    <source>
        <dbReference type="SAM" id="Phobius"/>
    </source>
</evidence>
<keyword evidence="4" id="KW-0804">Transcription</keyword>
<keyword evidence="3" id="KW-0238">DNA-binding</keyword>
<evidence type="ECO:0000256" key="3">
    <source>
        <dbReference type="ARBA" id="ARBA00023125"/>
    </source>
</evidence>
<feature type="transmembrane region" description="Helical" evidence="7">
    <location>
        <begin position="383"/>
        <end position="401"/>
    </location>
</feature>
<evidence type="ECO:0000256" key="1">
    <source>
        <dbReference type="ARBA" id="ARBA00022723"/>
    </source>
</evidence>
<dbReference type="OrthoDB" id="103819at2759"/>
<dbReference type="VEuPathDB" id="FungiDB:ASPVEDRAFT_485905"/>
<dbReference type="CDD" id="cd12148">
    <property type="entry name" value="fungal_TF_MHR"/>
    <property type="match status" value="1"/>
</dbReference>
<feature type="region of interest" description="Disordered" evidence="6">
    <location>
        <begin position="1"/>
        <end position="26"/>
    </location>
</feature>
<dbReference type="InterPro" id="IPR050987">
    <property type="entry name" value="AtrR-like"/>
</dbReference>
<keyword evidence="7" id="KW-1133">Transmembrane helix</keyword>
<organism evidence="9 10">
    <name type="scientific">Aspergillus versicolor CBS 583.65</name>
    <dbReference type="NCBI Taxonomy" id="1036611"/>
    <lineage>
        <taxon>Eukaryota</taxon>
        <taxon>Fungi</taxon>
        <taxon>Dikarya</taxon>
        <taxon>Ascomycota</taxon>
        <taxon>Pezizomycotina</taxon>
        <taxon>Eurotiomycetes</taxon>
        <taxon>Eurotiomycetidae</taxon>
        <taxon>Eurotiales</taxon>
        <taxon>Aspergillaceae</taxon>
        <taxon>Aspergillus</taxon>
        <taxon>Aspergillus subgen. Nidulantes</taxon>
    </lineage>
</organism>
<feature type="compositionally biased region" description="Basic and acidic residues" evidence="6">
    <location>
        <begin position="12"/>
        <end position="26"/>
    </location>
</feature>
<dbReference type="CDD" id="cd00067">
    <property type="entry name" value="GAL4"/>
    <property type="match status" value="1"/>
</dbReference>
<evidence type="ECO:0000259" key="8">
    <source>
        <dbReference type="PROSITE" id="PS50048"/>
    </source>
</evidence>
<proteinExistence type="predicted"/>
<keyword evidence="1" id="KW-0479">Metal-binding</keyword>
<dbReference type="PROSITE" id="PS50048">
    <property type="entry name" value="ZN2_CY6_FUNGAL_2"/>
    <property type="match status" value="1"/>
</dbReference>
<feature type="transmembrane region" description="Helical" evidence="7">
    <location>
        <begin position="519"/>
        <end position="537"/>
    </location>
</feature>